<sequence length="76" mass="9066">MSKVGEIERKQYQNSDSINFSFDNRSLVIRNRQSVINKNRLFLSSGKDKLLKQSDLSFSVEFCRYILFFIYFVDIE</sequence>
<accession>A0A644Y8S2</accession>
<comment type="caution">
    <text evidence="1">The sequence shown here is derived from an EMBL/GenBank/DDBJ whole genome shotgun (WGS) entry which is preliminary data.</text>
</comment>
<organism evidence="1">
    <name type="scientific">bioreactor metagenome</name>
    <dbReference type="NCBI Taxonomy" id="1076179"/>
    <lineage>
        <taxon>unclassified sequences</taxon>
        <taxon>metagenomes</taxon>
        <taxon>ecological metagenomes</taxon>
    </lineage>
</organism>
<protein>
    <submittedName>
        <fullName evidence="1">Uncharacterized protein</fullName>
    </submittedName>
</protein>
<gene>
    <name evidence="1" type="ORF">SDC9_70810</name>
</gene>
<proteinExistence type="predicted"/>
<reference evidence="1" key="1">
    <citation type="submission" date="2019-08" db="EMBL/GenBank/DDBJ databases">
        <authorList>
            <person name="Kucharzyk K."/>
            <person name="Murdoch R.W."/>
            <person name="Higgins S."/>
            <person name="Loffler F."/>
        </authorList>
    </citation>
    <scope>NUCLEOTIDE SEQUENCE</scope>
</reference>
<name>A0A644Y8S2_9ZZZZ</name>
<dbReference type="EMBL" id="VSSQ01004237">
    <property type="protein sequence ID" value="MPM24328.1"/>
    <property type="molecule type" value="Genomic_DNA"/>
</dbReference>
<dbReference type="AlphaFoldDB" id="A0A644Y8S2"/>
<evidence type="ECO:0000313" key="1">
    <source>
        <dbReference type="EMBL" id="MPM24328.1"/>
    </source>
</evidence>